<organism evidence="1 2">
    <name type="scientific">Eubacterium cellulosolvens (strain ATCC 43171 / JCM 9499 / 6)</name>
    <name type="common">Cillobacterium cellulosolvens</name>
    <dbReference type="NCBI Taxonomy" id="633697"/>
    <lineage>
        <taxon>Bacteria</taxon>
        <taxon>Bacillati</taxon>
        <taxon>Bacillota</taxon>
        <taxon>Clostridia</taxon>
        <taxon>Eubacteriales</taxon>
        <taxon>Eubacteriaceae</taxon>
        <taxon>Eubacterium</taxon>
    </lineage>
</organism>
<sequence length="33" mass="3943">MAVKMIVEVLLMWLIEGTEDLNDTWHNVNENRQ</sequence>
<protein>
    <submittedName>
        <fullName evidence="1">Uncharacterized protein</fullName>
    </submittedName>
</protein>
<evidence type="ECO:0000313" key="1">
    <source>
        <dbReference type="EMBL" id="EIM58589.1"/>
    </source>
</evidence>
<dbReference type="STRING" id="633697.EubceDRAFT1_2905"/>
<dbReference type="EMBL" id="CM001487">
    <property type="protein sequence ID" value="EIM58589.1"/>
    <property type="molecule type" value="Genomic_DNA"/>
</dbReference>
<dbReference type="Proteomes" id="UP000005753">
    <property type="component" value="Chromosome"/>
</dbReference>
<proteinExistence type="predicted"/>
<gene>
    <name evidence="1" type="ORF">EubceDRAFT1_2905</name>
</gene>
<keyword evidence="2" id="KW-1185">Reference proteome</keyword>
<name>I5AXR6_EUBC6</name>
<reference evidence="1 2" key="1">
    <citation type="submission" date="2010-08" db="EMBL/GenBank/DDBJ databases">
        <authorList>
            <consortium name="US DOE Joint Genome Institute (JGI-PGF)"/>
            <person name="Lucas S."/>
            <person name="Copeland A."/>
            <person name="Lapidus A."/>
            <person name="Cheng J.-F."/>
            <person name="Bruce D."/>
            <person name="Goodwin L."/>
            <person name="Pitluck S."/>
            <person name="Land M.L."/>
            <person name="Hauser L."/>
            <person name="Chang Y.-J."/>
            <person name="Anderson I.J."/>
            <person name="Johnson E."/>
            <person name="Mulhopadhyay B."/>
            <person name="Kyrpides N."/>
            <person name="Woyke T.J."/>
        </authorList>
    </citation>
    <scope>NUCLEOTIDE SEQUENCE [LARGE SCALE GENOMIC DNA]</scope>
    <source>
        <strain evidence="1 2">6</strain>
    </source>
</reference>
<evidence type="ECO:0000313" key="2">
    <source>
        <dbReference type="Proteomes" id="UP000005753"/>
    </source>
</evidence>
<accession>I5AXR6</accession>
<dbReference type="AlphaFoldDB" id="I5AXR6"/>
<dbReference type="HOGENOM" id="CLU_3381921_0_0_9"/>
<reference evidence="1 2" key="2">
    <citation type="submission" date="2012-02" db="EMBL/GenBank/DDBJ databases">
        <title>Improved High-Quality Draft sequence of Eubacterium cellulosolvens 6.</title>
        <authorList>
            <consortium name="US DOE Joint Genome Institute"/>
            <person name="Lucas S."/>
            <person name="Han J."/>
            <person name="Lapidus A."/>
            <person name="Cheng J.-F."/>
            <person name="Goodwin L."/>
            <person name="Pitluck S."/>
            <person name="Peters L."/>
            <person name="Mikhailova N."/>
            <person name="Gu W."/>
            <person name="Detter J.C."/>
            <person name="Han C."/>
            <person name="Tapia R."/>
            <person name="Land M."/>
            <person name="Hauser L."/>
            <person name="Kyrpides N."/>
            <person name="Ivanova N."/>
            <person name="Pagani I."/>
            <person name="Johnson E."/>
            <person name="Mukhopadhyay B."/>
            <person name="Anderson I."/>
            <person name="Woyke T."/>
        </authorList>
    </citation>
    <scope>NUCLEOTIDE SEQUENCE [LARGE SCALE GENOMIC DNA]</scope>
    <source>
        <strain evidence="1 2">6</strain>
    </source>
</reference>